<dbReference type="CDD" id="cd00051">
    <property type="entry name" value="EFh"/>
    <property type="match status" value="1"/>
</dbReference>
<name>A0AAD7UKC0_9STRA</name>
<evidence type="ECO:0000313" key="6">
    <source>
        <dbReference type="EMBL" id="KAJ8610172.1"/>
    </source>
</evidence>
<feature type="domain" description="EF-hand" evidence="5">
    <location>
        <begin position="474"/>
        <end position="509"/>
    </location>
</feature>
<dbReference type="PROSITE" id="PS50222">
    <property type="entry name" value="EF_HAND_2"/>
    <property type="match status" value="3"/>
</dbReference>
<dbReference type="Pfam" id="PF00206">
    <property type="entry name" value="Lyase_1"/>
    <property type="match status" value="1"/>
</dbReference>
<dbReference type="InterPro" id="IPR011992">
    <property type="entry name" value="EF-hand-dom_pair"/>
</dbReference>
<dbReference type="GO" id="GO:0005829">
    <property type="term" value="C:cytosol"/>
    <property type="evidence" value="ECO:0007669"/>
    <property type="project" value="TreeGrafter"/>
</dbReference>
<reference evidence="6" key="1">
    <citation type="submission" date="2023-01" db="EMBL/GenBank/DDBJ databases">
        <title>Metagenome sequencing of chrysophaentin producing Chrysophaeum taylorii.</title>
        <authorList>
            <person name="Davison J."/>
            <person name="Bewley C."/>
        </authorList>
    </citation>
    <scope>NUCLEOTIDE SEQUENCE</scope>
    <source>
        <strain evidence="6">NIES-1699</strain>
    </source>
</reference>
<dbReference type="InterPro" id="IPR029419">
    <property type="entry name" value="Arg_succ_lyase_C"/>
</dbReference>
<dbReference type="Gene3D" id="1.10.238.10">
    <property type="entry name" value="EF-hand"/>
    <property type="match status" value="2"/>
</dbReference>
<dbReference type="SMART" id="SM00054">
    <property type="entry name" value="EFh"/>
    <property type="match status" value="3"/>
</dbReference>
<evidence type="ECO:0000256" key="2">
    <source>
        <dbReference type="ARBA" id="ARBA00022723"/>
    </source>
</evidence>
<sequence length="616" mass="69209">MRRVLRRAMSSESPPSKLWGGAFGEVRADPRMEEFNASIGFDKALWAADVRGSMAYARALERCGVITEATRSKMHEGLAQVRREWADGRFTLVASDEDIHTANERRLGEIVGSDVAGRLHTGRSRNDQVATDLRLWFRGEVFILRGALLDLVDAARAGAVEAVDAAMPGYTHLQRAQPIRWSHWQLSHAWAWTRDLERLDALFDRSDACPLGSGALAGHPFFGPEDRFRLAEDLGFSRITENSLDAVSDRDFCVDFVHWAALAGAHLARWSEDLILYGSREFGFVKFGLQYSTGSSLMPQKRNPDALELIRGKAARLQGAAAHLVSLVASKPSAYNKDLQEDKEVMFDVARQLRMILPIATAVLSTLEIQRDTMRRALDPDMLATDLAEYLVRKNVPFRETHHVAGAAVRLAETKACTIADLDVDDLKALHPAFEPDVLKIWDFDRSLESRDADGGTSTRAQRLQIARLEAWLGAKPELREAFDLFDCEKRSRITLHELKVLMRALGFQVKKPEVVKMVHDSDPTNEGLVDFPLFCQIMADRYAERDPEEEIMKAFQLFDADSSGKISIKNLRQVARELGEDLPDAELRAMIDEFDRDQDGEISQDEFLTIMRAGV</sequence>
<dbReference type="GO" id="GO:0004056">
    <property type="term" value="F:argininosuccinate lyase activity"/>
    <property type="evidence" value="ECO:0007669"/>
    <property type="project" value="InterPro"/>
</dbReference>
<dbReference type="GO" id="GO:0005509">
    <property type="term" value="F:calcium ion binding"/>
    <property type="evidence" value="ECO:0007669"/>
    <property type="project" value="InterPro"/>
</dbReference>
<feature type="domain" description="EF-hand" evidence="5">
    <location>
        <begin position="547"/>
        <end position="582"/>
    </location>
</feature>
<dbReference type="Pfam" id="PF14698">
    <property type="entry name" value="ASL_C2"/>
    <property type="match status" value="1"/>
</dbReference>
<dbReference type="FunFam" id="1.10.40.30:FF:000001">
    <property type="entry name" value="Argininosuccinate lyase"/>
    <property type="match status" value="1"/>
</dbReference>
<dbReference type="FunFam" id="1.10.275.10:FF:000002">
    <property type="entry name" value="Argininosuccinate lyase"/>
    <property type="match status" value="1"/>
</dbReference>
<dbReference type="InterPro" id="IPR022761">
    <property type="entry name" value="Fumarate_lyase_N"/>
</dbReference>
<dbReference type="Gene3D" id="1.20.200.10">
    <property type="entry name" value="Fumarase/aspartase (Central domain)"/>
    <property type="match status" value="1"/>
</dbReference>
<dbReference type="InterPro" id="IPR000362">
    <property type="entry name" value="Fumarate_lyase_fam"/>
</dbReference>
<dbReference type="CDD" id="cd01359">
    <property type="entry name" value="Argininosuccinate_lyase"/>
    <property type="match status" value="1"/>
</dbReference>
<dbReference type="Pfam" id="PF13499">
    <property type="entry name" value="EF-hand_7"/>
    <property type="match status" value="2"/>
</dbReference>
<evidence type="ECO:0000256" key="1">
    <source>
        <dbReference type="ARBA" id="ARBA00010755"/>
    </source>
</evidence>
<evidence type="ECO:0000256" key="4">
    <source>
        <dbReference type="ARBA" id="ARBA00022837"/>
    </source>
</evidence>
<feature type="domain" description="EF-hand" evidence="5">
    <location>
        <begin position="583"/>
        <end position="616"/>
    </location>
</feature>
<dbReference type="Gene3D" id="1.10.40.30">
    <property type="entry name" value="Fumarase/aspartase (C-terminal domain)"/>
    <property type="match status" value="1"/>
</dbReference>
<comment type="similarity">
    <text evidence="1">Belongs to the lyase 1 family. Argininosuccinate lyase subfamily.</text>
</comment>
<dbReference type="SUPFAM" id="SSF48557">
    <property type="entry name" value="L-aspartase-like"/>
    <property type="match status" value="1"/>
</dbReference>
<dbReference type="InterPro" id="IPR009049">
    <property type="entry name" value="Argininosuccinate_lyase"/>
</dbReference>
<dbReference type="InterPro" id="IPR024083">
    <property type="entry name" value="Fumarase/histidase_N"/>
</dbReference>
<keyword evidence="3" id="KW-0677">Repeat</keyword>
<dbReference type="Gene3D" id="1.10.275.10">
    <property type="entry name" value="Fumarase/aspartase (N-terminal domain)"/>
    <property type="match status" value="1"/>
</dbReference>
<evidence type="ECO:0000256" key="3">
    <source>
        <dbReference type="ARBA" id="ARBA00022737"/>
    </source>
</evidence>
<gene>
    <name evidence="6" type="ORF">CTAYLR_008728</name>
</gene>
<keyword evidence="7" id="KW-1185">Reference proteome</keyword>
<organism evidence="6 7">
    <name type="scientific">Chrysophaeum taylorii</name>
    <dbReference type="NCBI Taxonomy" id="2483200"/>
    <lineage>
        <taxon>Eukaryota</taxon>
        <taxon>Sar</taxon>
        <taxon>Stramenopiles</taxon>
        <taxon>Ochrophyta</taxon>
        <taxon>Pelagophyceae</taxon>
        <taxon>Pelagomonadales</taxon>
        <taxon>Pelagomonadaceae</taxon>
        <taxon>Chrysophaeum</taxon>
    </lineage>
</organism>
<dbReference type="InterPro" id="IPR020557">
    <property type="entry name" value="Fumarate_lyase_CS"/>
</dbReference>
<dbReference type="EMBL" id="JAQMWT010000115">
    <property type="protein sequence ID" value="KAJ8610172.1"/>
    <property type="molecule type" value="Genomic_DNA"/>
</dbReference>
<dbReference type="SUPFAM" id="SSF47473">
    <property type="entry name" value="EF-hand"/>
    <property type="match status" value="1"/>
</dbReference>
<dbReference type="PANTHER" id="PTHR43814:SF1">
    <property type="entry name" value="ARGININOSUCCINATE LYASE"/>
    <property type="match status" value="1"/>
</dbReference>
<dbReference type="Proteomes" id="UP001230188">
    <property type="component" value="Unassembled WGS sequence"/>
</dbReference>
<evidence type="ECO:0000259" key="5">
    <source>
        <dbReference type="PROSITE" id="PS50222"/>
    </source>
</evidence>
<dbReference type="PANTHER" id="PTHR43814">
    <property type="entry name" value="ARGININOSUCCINATE LYASE"/>
    <property type="match status" value="1"/>
</dbReference>
<protein>
    <recommendedName>
        <fullName evidence="5">EF-hand domain-containing protein</fullName>
    </recommendedName>
</protein>
<dbReference type="PROSITE" id="PS00018">
    <property type="entry name" value="EF_HAND_1"/>
    <property type="match status" value="1"/>
</dbReference>
<dbReference type="PRINTS" id="PR00149">
    <property type="entry name" value="FUMRATELYASE"/>
</dbReference>
<dbReference type="InterPro" id="IPR002048">
    <property type="entry name" value="EF_hand_dom"/>
</dbReference>
<dbReference type="InterPro" id="IPR018247">
    <property type="entry name" value="EF_Hand_1_Ca_BS"/>
</dbReference>
<comment type="caution">
    <text evidence="6">The sequence shown here is derived from an EMBL/GenBank/DDBJ whole genome shotgun (WGS) entry which is preliminary data.</text>
</comment>
<dbReference type="PROSITE" id="PS00163">
    <property type="entry name" value="FUMARATE_LYASES"/>
    <property type="match status" value="1"/>
</dbReference>
<evidence type="ECO:0000313" key="7">
    <source>
        <dbReference type="Proteomes" id="UP001230188"/>
    </source>
</evidence>
<dbReference type="PRINTS" id="PR00145">
    <property type="entry name" value="ARGSUCLYASE"/>
</dbReference>
<keyword evidence="4" id="KW-0106">Calcium</keyword>
<proteinExistence type="inferred from homology"/>
<dbReference type="NCBIfam" id="TIGR00838">
    <property type="entry name" value="argH"/>
    <property type="match status" value="1"/>
</dbReference>
<keyword evidence="2" id="KW-0479">Metal-binding</keyword>
<dbReference type="HAMAP" id="MF_00006">
    <property type="entry name" value="Arg_succ_lyase"/>
    <property type="match status" value="1"/>
</dbReference>
<dbReference type="AlphaFoldDB" id="A0AAD7UKC0"/>
<dbReference type="FunFam" id="1.20.200.10:FF:000015">
    <property type="entry name" value="argininosuccinate lyase isoform X2"/>
    <property type="match status" value="1"/>
</dbReference>
<dbReference type="InterPro" id="IPR008948">
    <property type="entry name" value="L-Aspartase-like"/>
</dbReference>
<dbReference type="FunFam" id="1.10.238.10:FF:000077">
    <property type="entry name" value="Centrin 1"/>
    <property type="match status" value="1"/>
</dbReference>
<dbReference type="GO" id="GO:0042450">
    <property type="term" value="P:L-arginine biosynthetic process via ornithine"/>
    <property type="evidence" value="ECO:0007669"/>
    <property type="project" value="InterPro"/>
</dbReference>
<accession>A0AAD7UKC0</accession>